<organism evidence="1">
    <name type="scientific">Siphoviridae sp. ctdau33</name>
    <dbReference type="NCBI Taxonomy" id="2827902"/>
    <lineage>
        <taxon>Viruses</taxon>
        <taxon>Duplodnaviria</taxon>
        <taxon>Heunggongvirae</taxon>
        <taxon>Uroviricota</taxon>
        <taxon>Caudoviricetes</taxon>
    </lineage>
</organism>
<dbReference type="EMBL" id="BK032538">
    <property type="protein sequence ID" value="DAF46502.1"/>
    <property type="molecule type" value="Genomic_DNA"/>
</dbReference>
<reference evidence="1" key="1">
    <citation type="journal article" date="2021" name="Proc. Natl. Acad. Sci. U.S.A.">
        <title>A Catalog of Tens of Thousands of Viruses from Human Metagenomes Reveals Hidden Associations with Chronic Diseases.</title>
        <authorList>
            <person name="Tisza M.J."/>
            <person name="Buck C.B."/>
        </authorList>
    </citation>
    <scope>NUCLEOTIDE SEQUENCE</scope>
    <source>
        <strain evidence="1">Ctdau33</strain>
    </source>
</reference>
<proteinExistence type="predicted"/>
<accession>A0A8S5S6G6</accession>
<protein>
    <submittedName>
        <fullName evidence="1">Uncharacterized protein</fullName>
    </submittedName>
</protein>
<sequence>MAISDKKAVEAIKTLTEYCGEQRGCQNCILHLYSPSKWKCSLDAFDLRDILSNIEAKRKHRGYLQ</sequence>
<name>A0A8S5S6G6_9CAUD</name>
<evidence type="ECO:0000313" key="1">
    <source>
        <dbReference type="EMBL" id="DAF46502.1"/>
    </source>
</evidence>